<evidence type="ECO:0000313" key="3">
    <source>
        <dbReference type="Proteomes" id="UP001147695"/>
    </source>
</evidence>
<gene>
    <name evidence="2" type="ORF">N7452_006279</name>
</gene>
<sequence>MTVNGSCSPKFDRVRDLVQGRLDLGEELGLSLCVNIDGENVLDIWGGHANEEKSRPWEEDTLTVVWSSSKVITSLAALKLIDSGLLDPEERVSKYWPEFGVNGKEYVKVWHFLTHSSGLPSWTEPMTIDLLYDTPASTEMLARQAPWFAPGSATGYQMLNHGHLIGELVRRVSGKPLKQFIAEDIAGPLDADFSLGVAEEKWARTADVVPPPPFDVPEGIDMDSIMIKTFLNPAPDAKASMTPEFRAAEIGAINGFANARSLARIASIVSLGGTVDGTQHLSPLTIEQIFQERISSVDLVLGLKIRMGLGFGIPVPETISYIPEGNIVFWCGWGGSMVIMDLDHRMTITYAMNKMGPGLAGNANSEIYIKAIYEIMAQE</sequence>
<proteinExistence type="predicted"/>
<dbReference type="Proteomes" id="UP001147695">
    <property type="component" value="Unassembled WGS sequence"/>
</dbReference>
<dbReference type="PANTHER" id="PTHR43319">
    <property type="entry name" value="BETA-LACTAMASE-RELATED"/>
    <property type="match status" value="1"/>
</dbReference>
<accession>A0A9W9QKD5</accession>
<name>A0A9W9QKD5_PENBR</name>
<dbReference type="SUPFAM" id="SSF56601">
    <property type="entry name" value="beta-lactamase/transpeptidase-like"/>
    <property type="match status" value="1"/>
</dbReference>
<dbReference type="InterPro" id="IPR012338">
    <property type="entry name" value="Beta-lactam/transpept-like"/>
</dbReference>
<evidence type="ECO:0000259" key="1">
    <source>
        <dbReference type="Pfam" id="PF00144"/>
    </source>
</evidence>
<protein>
    <recommendedName>
        <fullName evidence="1">Beta-lactamase-related domain-containing protein</fullName>
    </recommendedName>
</protein>
<dbReference type="InterPro" id="IPR052907">
    <property type="entry name" value="Beta-lactamase/esterase"/>
</dbReference>
<dbReference type="Pfam" id="PF00144">
    <property type="entry name" value="Beta-lactamase"/>
    <property type="match status" value="1"/>
</dbReference>
<reference evidence="2" key="1">
    <citation type="submission" date="2022-12" db="EMBL/GenBank/DDBJ databases">
        <authorList>
            <person name="Petersen C."/>
        </authorList>
    </citation>
    <scope>NUCLEOTIDE SEQUENCE</scope>
    <source>
        <strain evidence="2">IBT 35673</strain>
    </source>
</reference>
<dbReference type="Gene3D" id="3.40.710.10">
    <property type="entry name" value="DD-peptidase/beta-lactamase superfamily"/>
    <property type="match status" value="1"/>
</dbReference>
<reference evidence="2" key="2">
    <citation type="journal article" date="2023" name="IMA Fungus">
        <title>Comparative genomic study of the Penicillium genus elucidates a diverse pangenome and 15 lateral gene transfer events.</title>
        <authorList>
            <person name="Petersen C."/>
            <person name="Sorensen T."/>
            <person name="Nielsen M.R."/>
            <person name="Sondergaard T.E."/>
            <person name="Sorensen J.L."/>
            <person name="Fitzpatrick D.A."/>
            <person name="Frisvad J.C."/>
            <person name="Nielsen K.L."/>
        </authorList>
    </citation>
    <scope>NUCLEOTIDE SEQUENCE</scope>
    <source>
        <strain evidence="2">IBT 35673</strain>
    </source>
</reference>
<organism evidence="2 3">
    <name type="scientific">Penicillium brevicompactum</name>
    <dbReference type="NCBI Taxonomy" id="5074"/>
    <lineage>
        <taxon>Eukaryota</taxon>
        <taxon>Fungi</taxon>
        <taxon>Dikarya</taxon>
        <taxon>Ascomycota</taxon>
        <taxon>Pezizomycotina</taxon>
        <taxon>Eurotiomycetes</taxon>
        <taxon>Eurotiomycetidae</taxon>
        <taxon>Eurotiales</taxon>
        <taxon>Aspergillaceae</taxon>
        <taxon>Penicillium</taxon>
    </lineage>
</organism>
<dbReference type="AlphaFoldDB" id="A0A9W9QKD5"/>
<comment type="caution">
    <text evidence="2">The sequence shown here is derived from an EMBL/GenBank/DDBJ whole genome shotgun (WGS) entry which is preliminary data.</text>
</comment>
<feature type="domain" description="Beta-lactamase-related" evidence="1">
    <location>
        <begin position="15"/>
        <end position="358"/>
    </location>
</feature>
<dbReference type="PANTHER" id="PTHR43319:SF3">
    <property type="entry name" value="BETA-LACTAMASE-RELATED DOMAIN-CONTAINING PROTEIN"/>
    <property type="match status" value="1"/>
</dbReference>
<dbReference type="InterPro" id="IPR001466">
    <property type="entry name" value="Beta-lactam-related"/>
</dbReference>
<evidence type="ECO:0000313" key="2">
    <source>
        <dbReference type="EMBL" id="KAJ5339551.1"/>
    </source>
</evidence>
<dbReference type="EMBL" id="JAPZBQ010000003">
    <property type="protein sequence ID" value="KAJ5339551.1"/>
    <property type="molecule type" value="Genomic_DNA"/>
</dbReference>